<protein>
    <submittedName>
        <fullName evidence="1">Uncharacterized protein</fullName>
    </submittedName>
</protein>
<accession>A0A9D4KL57</accession>
<gene>
    <name evidence="1" type="ORF">DPMN_115037</name>
</gene>
<sequence length="75" mass="8010">MECRARIQLECQATLVQAQIDILDANLGMHRLALKGYGGSADGGSGLVWVPSGGVSSVSMTNLWSNYDERTDAHS</sequence>
<evidence type="ECO:0000313" key="1">
    <source>
        <dbReference type="EMBL" id="KAH3841570.1"/>
    </source>
</evidence>
<reference evidence="1" key="2">
    <citation type="submission" date="2020-11" db="EMBL/GenBank/DDBJ databases">
        <authorList>
            <person name="McCartney M.A."/>
            <person name="Auch B."/>
            <person name="Kono T."/>
            <person name="Mallez S."/>
            <person name="Becker A."/>
            <person name="Gohl D.M."/>
            <person name="Silverstein K.A.T."/>
            <person name="Koren S."/>
            <person name="Bechman K.B."/>
            <person name="Herman A."/>
            <person name="Abrahante J.E."/>
            <person name="Garbe J."/>
        </authorList>
    </citation>
    <scope>NUCLEOTIDE SEQUENCE</scope>
    <source>
        <strain evidence="1">Duluth1</strain>
        <tissue evidence="1">Whole animal</tissue>
    </source>
</reference>
<proteinExistence type="predicted"/>
<comment type="caution">
    <text evidence="1">The sequence shown here is derived from an EMBL/GenBank/DDBJ whole genome shotgun (WGS) entry which is preliminary data.</text>
</comment>
<evidence type="ECO:0000313" key="2">
    <source>
        <dbReference type="Proteomes" id="UP000828390"/>
    </source>
</evidence>
<dbReference type="EMBL" id="JAIWYP010000004">
    <property type="protein sequence ID" value="KAH3841570.1"/>
    <property type="molecule type" value="Genomic_DNA"/>
</dbReference>
<name>A0A9D4KL57_DREPO</name>
<reference evidence="1" key="1">
    <citation type="journal article" date="2019" name="bioRxiv">
        <title>The Genome of the Zebra Mussel, Dreissena polymorpha: A Resource for Invasive Species Research.</title>
        <authorList>
            <person name="McCartney M.A."/>
            <person name="Auch B."/>
            <person name="Kono T."/>
            <person name="Mallez S."/>
            <person name="Zhang Y."/>
            <person name="Obille A."/>
            <person name="Becker A."/>
            <person name="Abrahante J.E."/>
            <person name="Garbe J."/>
            <person name="Badalamenti J.P."/>
            <person name="Herman A."/>
            <person name="Mangelson H."/>
            <person name="Liachko I."/>
            <person name="Sullivan S."/>
            <person name="Sone E.D."/>
            <person name="Koren S."/>
            <person name="Silverstein K.A.T."/>
            <person name="Beckman K.B."/>
            <person name="Gohl D.M."/>
        </authorList>
    </citation>
    <scope>NUCLEOTIDE SEQUENCE</scope>
    <source>
        <strain evidence="1">Duluth1</strain>
        <tissue evidence="1">Whole animal</tissue>
    </source>
</reference>
<dbReference type="Proteomes" id="UP000828390">
    <property type="component" value="Unassembled WGS sequence"/>
</dbReference>
<keyword evidence="2" id="KW-1185">Reference proteome</keyword>
<organism evidence="1 2">
    <name type="scientific">Dreissena polymorpha</name>
    <name type="common">Zebra mussel</name>
    <name type="synonym">Mytilus polymorpha</name>
    <dbReference type="NCBI Taxonomy" id="45954"/>
    <lineage>
        <taxon>Eukaryota</taxon>
        <taxon>Metazoa</taxon>
        <taxon>Spiralia</taxon>
        <taxon>Lophotrochozoa</taxon>
        <taxon>Mollusca</taxon>
        <taxon>Bivalvia</taxon>
        <taxon>Autobranchia</taxon>
        <taxon>Heteroconchia</taxon>
        <taxon>Euheterodonta</taxon>
        <taxon>Imparidentia</taxon>
        <taxon>Neoheterodontei</taxon>
        <taxon>Myida</taxon>
        <taxon>Dreissenoidea</taxon>
        <taxon>Dreissenidae</taxon>
        <taxon>Dreissena</taxon>
    </lineage>
</organism>
<dbReference type="AlphaFoldDB" id="A0A9D4KL57"/>